<dbReference type="OrthoDB" id="408631at2759"/>
<feature type="active site" evidence="2">
    <location>
        <position position="244"/>
    </location>
</feature>
<dbReference type="SUPFAM" id="SSF53474">
    <property type="entry name" value="alpha/beta-Hydrolases"/>
    <property type="match status" value="2"/>
</dbReference>
<name>A0A6A4KFS6_9ERIC</name>
<dbReference type="InterPro" id="IPR033140">
    <property type="entry name" value="Lipase_GDXG_put_SER_AS"/>
</dbReference>
<gene>
    <name evidence="4" type="ORF">C3L33_20904</name>
</gene>
<dbReference type="InterPro" id="IPR013094">
    <property type="entry name" value="AB_hydrolase_3"/>
</dbReference>
<comment type="similarity">
    <text evidence="1">Belongs to the 'GDXG' lipolytic enzyme family.</text>
</comment>
<dbReference type="EMBL" id="QEFC01003702">
    <property type="protein sequence ID" value="KAE9447206.1"/>
    <property type="molecule type" value="Genomic_DNA"/>
</dbReference>
<dbReference type="AlphaFoldDB" id="A0A6A4KFS6"/>
<feature type="domain" description="Alpha/beta hydrolase fold-3" evidence="3">
    <location>
        <begin position="156"/>
        <end position="261"/>
    </location>
</feature>
<evidence type="ECO:0000256" key="2">
    <source>
        <dbReference type="PROSITE-ProRule" id="PRU10038"/>
    </source>
</evidence>
<protein>
    <recommendedName>
        <fullName evidence="3">Alpha/beta hydrolase fold-3 domain-containing protein</fullName>
    </recommendedName>
</protein>
<evidence type="ECO:0000313" key="5">
    <source>
        <dbReference type="Proteomes" id="UP000428333"/>
    </source>
</evidence>
<sequence>MHPYFWGKYPIADETTDVGARTFQEKVWLSACPMSTGLDDPWINPVMDPKWPGIGCAKVLVVVAEKDVLKHRGWLYYEELRKSGWEGEVEIVETEGEEHVFYLEKPYCDKAKDLVKNCGSRNRCRVQRRCIEPDTGISARLYKPKPTNPDQKLPVLVYFHGGAFLVQTAFSPTYQPFLNSLASQANVIIVSVEYRRAPEHPLPVGYYDSWAAVKWVVSHSGGDGEEEWLRDCADFGRVFFAGDSAGANIAHNMAIRVGSDGLDGGELAGEGVAFGMPDETGLDDPWINPVMDPKWSGMGCAKVLVVVAEGDVLKHRGWLYYEELGKVGGVERWRSWRPQGKNMFSTWKSPIAIRLKIW</sequence>
<evidence type="ECO:0000259" key="3">
    <source>
        <dbReference type="Pfam" id="PF07859"/>
    </source>
</evidence>
<evidence type="ECO:0000256" key="1">
    <source>
        <dbReference type="ARBA" id="ARBA00010515"/>
    </source>
</evidence>
<dbReference type="InterPro" id="IPR029058">
    <property type="entry name" value="AB_hydrolase_fold"/>
</dbReference>
<feature type="non-terminal residue" evidence="4">
    <location>
        <position position="1"/>
    </location>
</feature>
<accession>A0A6A4KFS6</accession>
<dbReference type="InterPro" id="IPR050466">
    <property type="entry name" value="Carboxylest/Gibb_receptor"/>
</dbReference>
<dbReference type="GO" id="GO:0016787">
    <property type="term" value="F:hydrolase activity"/>
    <property type="evidence" value="ECO:0007669"/>
    <property type="project" value="InterPro"/>
</dbReference>
<keyword evidence="5" id="KW-1185">Reference proteome</keyword>
<dbReference type="PROSITE" id="PS01174">
    <property type="entry name" value="LIPASE_GDXG_SER"/>
    <property type="match status" value="1"/>
</dbReference>
<feature type="domain" description="Alpha/beta hydrolase fold-3" evidence="3">
    <location>
        <begin position="279"/>
        <end position="330"/>
    </location>
</feature>
<dbReference type="PANTHER" id="PTHR23024">
    <property type="entry name" value="ARYLACETAMIDE DEACETYLASE"/>
    <property type="match status" value="1"/>
</dbReference>
<dbReference type="Pfam" id="PF07859">
    <property type="entry name" value="Abhydrolase_3"/>
    <property type="match status" value="3"/>
</dbReference>
<dbReference type="Gene3D" id="3.40.50.1820">
    <property type="entry name" value="alpha/beta hydrolase"/>
    <property type="match status" value="2"/>
</dbReference>
<proteinExistence type="inferred from homology"/>
<evidence type="ECO:0000313" key="4">
    <source>
        <dbReference type="EMBL" id="KAE9447206.1"/>
    </source>
</evidence>
<feature type="domain" description="Alpha/beta hydrolase fold-3" evidence="3">
    <location>
        <begin position="25"/>
        <end position="102"/>
    </location>
</feature>
<dbReference type="Proteomes" id="UP000428333">
    <property type="component" value="Linkage Group LG13"/>
</dbReference>
<organism evidence="4 5">
    <name type="scientific">Rhododendron williamsianum</name>
    <dbReference type="NCBI Taxonomy" id="262921"/>
    <lineage>
        <taxon>Eukaryota</taxon>
        <taxon>Viridiplantae</taxon>
        <taxon>Streptophyta</taxon>
        <taxon>Embryophyta</taxon>
        <taxon>Tracheophyta</taxon>
        <taxon>Spermatophyta</taxon>
        <taxon>Magnoliopsida</taxon>
        <taxon>eudicotyledons</taxon>
        <taxon>Gunneridae</taxon>
        <taxon>Pentapetalae</taxon>
        <taxon>asterids</taxon>
        <taxon>Ericales</taxon>
        <taxon>Ericaceae</taxon>
        <taxon>Ericoideae</taxon>
        <taxon>Rhodoreae</taxon>
        <taxon>Rhododendron</taxon>
    </lineage>
</organism>
<comment type="caution">
    <text evidence="4">The sequence shown here is derived from an EMBL/GenBank/DDBJ whole genome shotgun (WGS) entry which is preliminary data.</text>
</comment>
<reference evidence="4 5" key="1">
    <citation type="journal article" date="2019" name="Genome Biol. Evol.">
        <title>The Rhododendron genome and chromosomal organization provide insight into shared whole-genome duplications across the heath family (Ericaceae).</title>
        <authorList>
            <person name="Soza V.L."/>
            <person name="Lindsley D."/>
            <person name="Waalkes A."/>
            <person name="Ramage E."/>
            <person name="Patwardhan R.P."/>
            <person name="Burton J.N."/>
            <person name="Adey A."/>
            <person name="Kumar A."/>
            <person name="Qiu R."/>
            <person name="Shendure J."/>
            <person name="Hall B."/>
        </authorList>
    </citation>
    <scope>NUCLEOTIDE SEQUENCE [LARGE SCALE GENOMIC DNA]</scope>
    <source>
        <strain evidence="4">RSF 1966-606</strain>
    </source>
</reference>
<dbReference type="PANTHER" id="PTHR23024:SF467">
    <property type="entry name" value="CARBOXYLESTERASE 12-RELATED"/>
    <property type="match status" value="1"/>
</dbReference>